<comment type="caution">
    <text evidence="2">The sequence shown here is derived from an EMBL/GenBank/DDBJ whole genome shotgun (WGS) entry which is preliminary data.</text>
</comment>
<sequence length="265" mass="29222">MPVEWTKGEKRDVSRLLRRLLRGECCVEIAADGRLLIGEEGHPCPAVLVRQAEARGLVRRNGRRLSATDAAAAFLRRSLVADEEAFPAQHRLDMDAVVEVGGHRQTVRRNLAESPLSLLARLKDRAGGSYLPAEALDAGERLLSDFTRGQLRPRITASWEPRLAGRGKGQSGGQAEIADSALAARDRFSRAVEAMGPELAGVAIDVCCFEKGLETVERERQWPPRSAKLMLRTALLALARHYAPPPRDNLRSAHRWGAEGYRPML</sequence>
<feature type="domain" description="DUF6456" evidence="1">
    <location>
        <begin position="107"/>
        <end position="243"/>
    </location>
</feature>
<dbReference type="RefSeq" id="WP_142591741.1">
    <property type="nucleotide sequence ID" value="NZ_CABFWF030000006.1"/>
</dbReference>
<dbReference type="Proteomes" id="UP000606921">
    <property type="component" value="Unassembled WGS sequence"/>
</dbReference>
<dbReference type="InterPro" id="IPR045599">
    <property type="entry name" value="DUF6456"/>
</dbReference>
<evidence type="ECO:0000313" key="2">
    <source>
        <dbReference type="EMBL" id="CAD7027701.1"/>
    </source>
</evidence>
<gene>
    <name evidence="2" type="ORF">REJC140_02534</name>
</gene>
<reference evidence="2 3" key="1">
    <citation type="submission" date="2020-11" db="EMBL/GenBank/DDBJ databases">
        <authorList>
            <person name="Lassalle F."/>
        </authorList>
    </citation>
    <scope>NUCLEOTIDE SEQUENCE [LARGE SCALE GENOMIC DNA]</scope>
    <source>
        <strain evidence="2 3">JC140</strain>
    </source>
</reference>
<keyword evidence="3" id="KW-1185">Reference proteome</keyword>
<accession>A0ABM8PFX1</accession>
<organism evidence="2 3">
    <name type="scientific">Pseudorhizobium endolithicum</name>
    <dbReference type="NCBI Taxonomy" id="1191678"/>
    <lineage>
        <taxon>Bacteria</taxon>
        <taxon>Pseudomonadati</taxon>
        <taxon>Pseudomonadota</taxon>
        <taxon>Alphaproteobacteria</taxon>
        <taxon>Hyphomicrobiales</taxon>
        <taxon>Rhizobiaceae</taxon>
        <taxon>Rhizobium/Agrobacterium group</taxon>
        <taxon>Pseudorhizobium</taxon>
    </lineage>
</organism>
<proteinExistence type="predicted"/>
<evidence type="ECO:0000313" key="3">
    <source>
        <dbReference type="Proteomes" id="UP000606921"/>
    </source>
</evidence>
<protein>
    <recommendedName>
        <fullName evidence="1">DUF6456 domain-containing protein</fullName>
    </recommendedName>
</protein>
<evidence type="ECO:0000259" key="1">
    <source>
        <dbReference type="Pfam" id="PF20057"/>
    </source>
</evidence>
<dbReference type="Pfam" id="PF20057">
    <property type="entry name" value="DUF6456"/>
    <property type="match status" value="1"/>
</dbReference>
<name>A0ABM8PFX1_9HYPH</name>
<dbReference type="EMBL" id="CABFWF030000006">
    <property type="protein sequence ID" value="CAD7027701.1"/>
    <property type="molecule type" value="Genomic_DNA"/>
</dbReference>